<evidence type="ECO:0000256" key="11">
    <source>
        <dbReference type="ARBA" id="ARBA00023146"/>
    </source>
</evidence>
<dbReference type="SUPFAM" id="SSF46589">
    <property type="entry name" value="tRNA-binding arm"/>
    <property type="match status" value="1"/>
</dbReference>
<dbReference type="EMBL" id="CP045725">
    <property type="protein sequence ID" value="QGF24868.1"/>
    <property type="molecule type" value="Genomic_DNA"/>
</dbReference>
<evidence type="ECO:0000256" key="6">
    <source>
        <dbReference type="ARBA" id="ARBA00022723"/>
    </source>
</evidence>
<evidence type="ECO:0000256" key="10">
    <source>
        <dbReference type="ARBA" id="ARBA00022917"/>
    </source>
</evidence>
<evidence type="ECO:0000259" key="14">
    <source>
        <dbReference type="PROSITE" id="PS50862"/>
    </source>
</evidence>
<comment type="catalytic activity">
    <reaction evidence="12 13">
        <text>tRNA(Phe) + L-phenylalanine + ATP = L-phenylalanyl-tRNA(Phe) + AMP + diphosphate + H(+)</text>
        <dbReference type="Rhea" id="RHEA:19413"/>
        <dbReference type="Rhea" id="RHEA-COMP:9668"/>
        <dbReference type="Rhea" id="RHEA-COMP:9699"/>
        <dbReference type="ChEBI" id="CHEBI:15378"/>
        <dbReference type="ChEBI" id="CHEBI:30616"/>
        <dbReference type="ChEBI" id="CHEBI:33019"/>
        <dbReference type="ChEBI" id="CHEBI:58095"/>
        <dbReference type="ChEBI" id="CHEBI:78442"/>
        <dbReference type="ChEBI" id="CHEBI:78531"/>
        <dbReference type="ChEBI" id="CHEBI:456215"/>
        <dbReference type="EC" id="6.1.1.20"/>
    </reaction>
</comment>
<evidence type="ECO:0000256" key="5">
    <source>
        <dbReference type="ARBA" id="ARBA00022598"/>
    </source>
</evidence>
<dbReference type="Gene3D" id="3.30.930.10">
    <property type="entry name" value="Bira Bifunctional Protein, Domain 2"/>
    <property type="match status" value="1"/>
</dbReference>
<comment type="similarity">
    <text evidence="2 13">Belongs to the class-II aminoacyl-tRNA synthetase family. Phe-tRNA synthetase alpha subunit type 1 subfamily.</text>
</comment>
<evidence type="ECO:0000256" key="9">
    <source>
        <dbReference type="ARBA" id="ARBA00022842"/>
    </source>
</evidence>
<dbReference type="Proteomes" id="UP000386847">
    <property type="component" value="Chromosome"/>
</dbReference>
<keyword evidence="16" id="KW-1185">Reference proteome</keyword>
<dbReference type="PANTHER" id="PTHR11538">
    <property type="entry name" value="PHENYLALANYL-TRNA SYNTHETASE"/>
    <property type="match status" value="1"/>
</dbReference>
<dbReference type="GO" id="GO:0005737">
    <property type="term" value="C:cytoplasm"/>
    <property type="evidence" value="ECO:0007669"/>
    <property type="project" value="UniProtKB-SubCell"/>
</dbReference>
<gene>
    <name evidence="13 15" type="primary">pheS</name>
    <name evidence="15" type="ORF">Rai3103_15970</name>
</gene>
<evidence type="ECO:0000256" key="8">
    <source>
        <dbReference type="ARBA" id="ARBA00022840"/>
    </source>
</evidence>
<dbReference type="InterPro" id="IPR004188">
    <property type="entry name" value="Phe-tRNA_ligase_II_N"/>
</dbReference>
<dbReference type="Pfam" id="PF02912">
    <property type="entry name" value="Phe_tRNA-synt_N"/>
    <property type="match status" value="1"/>
</dbReference>
<evidence type="ECO:0000256" key="3">
    <source>
        <dbReference type="ARBA" id="ARBA00011209"/>
    </source>
</evidence>
<reference evidence="15 16" key="1">
    <citation type="submission" date="2019-10" db="EMBL/GenBank/DDBJ databases">
        <title>Genomic analysis of Raineyella sp. CBA3103.</title>
        <authorList>
            <person name="Roh S.W."/>
        </authorList>
    </citation>
    <scope>NUCLEOTIDE SEQUENCE [LARGE SCALE GENOMIC DNA]</scope>
    <source>
        <strain evidence="15 16">CBA3103</strain>
    </source>
</reference>
<keyword evidence="7 13" id="KW-0547">Nucleotide-binding</keyword>
<dbReference type="InterPro" id="IPR006195">
    <property type="entry name" value="aa-tRNA-synth_II"/>
</dbReference>
<dbReference type="InterPro" id="IPR010978">
    <property type="entry name" value="tRNA-bd_arm"/>
</dbReference>
<dbReference type="RefSeq" id="WP_153573397.1">
    <property type="nucleotide sequence ID" value="NZ_CP045725.1"/>
</dbReference>
<evidence type="ECO:0000256" key="7">
    <source>
        <dbReference type="ARBA" id="ARBA00022741"/>
    </source>
</evidence>
<dbReference type="KEGG" id="rain:Rai3103_15970"/>
<protein>
    <recommendedName>
        <fullName evidence="13">Phenylalanine--tRNA ligase alpha subunit</fullName>
        <ecNumber evidence="13">6.1.1.20</ecNumber>
    </recommendedName>
    <alternativeName>
        <fullName evidence="13">Phenylalanyl-tRNA synthetase alpha subunit</fullName>
        <shortName evidence="13">PheRS</shortName>
    </alternativeName>
</protein>
<keyword evidence="10 13" id="KW-0648">Protein biosynthesis</keyword>
<feature type="domain" description="Aminoacyl-transfer RNA synthetases class-II family profile" evidence="14">
    <location>
        <begin position="129"/>
        <end position="342"/>
    </location>
</feature>
<evidence type="ECO:0000256" key="12">
    <source>
        <dbReference type="ARBA" id="ARBA00049255"/>
    </source>
</evidence>
<evidence type="ECO:0000256" key="4">
    <source>
        <dbReference type="ARBA" id="ARBA00022490"/>
    </source>
</evidence>
<keyword evidence="9 13" id="KW-0460">Magnesium</keyword>
<keyword evidence="4 13" id="KW-0963">Cytoplasm</keyword>
<keyword evidence="8 13" id="KW-0067">ATP-binding</keyword>
<comment type="cofactor">
    <cofactor evidence="13">
        <name>Mg(2+)</name>
        <dbReference type="ChEBI" id="CHEBI:18420"/>
    </cofactor>
    <text evidence="13">Binds 2 magnesium ions per tetramer.</text>
</comment>
<dbReference type="InterPro" id="IPR002319">
    <property type="entry name" value="Phenylalanyl-tRNA_Synthase"/>
</dbReference>
<dbReference type="GO" id="GO:0000049">
    <property type="term" value="F:tRNA binding"/>
    <property type="evidence" value="ECO:0007669"/>
    <property type="project" value="InterPro"/>
</dbReference>
<dbReference type="NCBIfam" id="TIGR00468">
    <property type="entry name" value="pheS"/>
    <property type="match status" value="1"/>
</dbReference>
<dbReference type="AlphaFoldDB" id="A0A5Q2FDM0"/>
<dbReference type="HAMAP" id="MF_00281">
    <property type="entry name" value="Phe_tRNA_synth_alpha1"/>
    <property type="match status" value="1"/>
</dbReference>
<dbReference type="PANTHER" id="PTHR11538:SF41">
    <property type="entry name" value="PHENYLALANINE--TRNA LIGASE, MITOCHONDRIAL"/>
    <property type="match status" value="1"/>
</dbReference>
<evidence type="ECO:0000256" key="1">
    <source>
        <dbReference type="ARBA" id="ARBA00004496"/>
    </source>
</evidence>
<evidence type="ECO:0000256" key="13">
    <source>
        <dbReference type="HAMAP-Rule" id="MF_00281"/>
    </source>
</evidence>
<dbReference type="FunFam" id="3.30.930.10:FF:000003">
    <property type="entry name" value="Phenylalanine--tRNA ligase alpha subunit"/>
    <property type="match status" value="1"/>
</dbReference>
<evidence type="ECO:0000313" key="15">
    <source>
        <dbReference type="EMBL" id="QGF24868.1"/>
    </source>
</evidence>
<keyword evidence="5 13" id="KW-0436">Ligase</keyword>
<name>A0A5Q2FDM0_9ACTN</name>
<dbReference type="InterPro" id="IPR045864">
    <property type="entry name" value="aa-tRNA-synth_II/BPL/LPL"/>
</dbReference>
<keyword evidence="6 13" id="KW-0479">Metal-binding</keyword>
<dbReference type="PROSITE" id="PS50862">
    <property type="entry name" value="AA_TRNA_LIGASE_II"/>
    <property type="match status" value="1"/>
</dbReference>
<dbReference type="GO" id="GO:0006432">
    <property type="term" value="P:phenylalanyl-tRNA aminoacylation"/>
    <property type="evidence" value="ECO:0007669"/>
    <property type="project" value="UniProtKB-UniRule"/>
</dbReference>
<evidence type="ECO:0000256" key="2">
    <source>
        <dbReference type="ARBA" id="ARBA00010207"/>
    </source>
</evidence>
<sequence length="369" mass="40810">MSGPNTNYDPVETTPLQQEALDLFVAEAKAAFAGAMTLADLKAARIAHTGDRSPLALANREIGALPPQARKEAGQRIGKARGEVNKALKIREEEVRSAELERVLVEERVDVTLPVELHPAGAVHPITGLMDRVAEVFVAMGWEIAEGPEAEAEWVNFDALNIHPDHPARQMQDTLYLEPLENNTLLRTHTSPVQVRTMLEREVPIYVVCPGKVYRADELDATHVPVFHQVEGLCIDKGITFAHLRGTLEHFARAMFGDVRTRMRPNYFPFTEPSAEVDLECFVCHGESVGNPDRPCRTCNSEGWIEWGGCGVVNPRVLVSAGIDPEVYSGFAFGMGIERTLMFRNDAADMRDMVEGDIRFSRSLLGGAR</sequence>
<evidence type="ECO:0000313" key="16">
    <source>
        <dbReference type="Proteomes" id="UP000386847"/>
    </source>
</evidence>
<keyword evidence="11 13" id="KW-0030">Aminoacyl-tRNA synthetase</keyword>
<dbReference type="InterPro" id="IPR022911">
    <property type="entry name" value="Phe_tRNA_ligase_alpha1_bac"/>
</dbReference>
<accession>A0A5Q2FDM0</accession>
<dbReference type="GO" id="GO:0004826">
    <property type="term" value="F:phenylalanine-tRNA ligase activity"/>
    <property type="evidence" value="ECO:0007669"/>
    <property type="project" value="UniProtKB-UniRule"/>
</dbReference>
<comment type="subunit">
    <text evidence="3 13">Tetramer of two alpha and two beta subunits.</text>
</comment>
<comment type="subcellular location">
    <subcellularLocation>
        <location evidence="1 13">Cytoplasm</location>
    </subcellularLocation>
</comment>
<dbReference type="Pfam" id="PF01409">
    <property type="entry name" value="tRNA-synt_2d"/>
    <property type="match status" value="1"/>
</dbReference>
<dbReference type="GO" id="GO:0000287">
    <property type="term" value="F:magnesium ion binding"/>
    <property type="evidence" value="ECO:0007669"/>
    <property type="project" value="UniProtKB-UniRule"/>
</dbReference>
<dbReference type="SUPFAM" id="SSF55681">
    <property type="entry name" value="Class II aaRS and biotin synthetases"/>
    <property type="match status" value="1"/>
</dbReference>
<dbReference type="EC" id="6.1.1.20" evidence="13"/>
<dbReference type="CDD" id="cd00496">
    <property type="entry name" value="PheRS_alpha_core"/>
    <property type="match status" value="1"/>
</dbReference>
<proteinExistence type="inferred from homology"/>
<feature type="binding site" evidence="13">
    <location>
        <position position="272"/>
    </location>
    <ligand>
        <name>Mg(2+)</name>
        <dbReference type="ChEBI" id="CHEBI:18420"/>
        <note>shared with beta subunit</note>
    </ligand>
</feature>
<dbReference type="GO" id="GO:0005524">
    <property type="term" value="F:ATP binding"/>
    <property type="evidence" value="ECO:0007669"/>
    <property type="project" value="UniProtKB-UniRule"/>
</dbReference>
<dbReference type="InterPro" id="IPR004529">
    <property type="entry name" value="Phe-tRNA-synth_IIc_asu"/>
</dbReference>
<organism evidence="15 16">
    <name type="scientific">Raineyella fluvialis</name>
    <dbReference type="NCBI Taxonomy" id="2662261"/>
    <lineage>
        <taxon>Bacteria</taxon>
        <taxon>Bacillati</taxon>
        <taxon>Actinomycetota</taxon>
        <taxon>Actinomycetes</taxon>
        <taxon>Propionibacteriales</taxon>
        <taxon>Propionibacteriaceae</taxon>
        <taxon>Raineyella</taxon>
    </lineage>
</organism>